<organism evidence="10 11">
    <name type="scientific">Rosa chinensis</name>
    <name type="common">China rose</name>
    <dbReference type="NCBI Taxonomy" id="74649"/>
    <lineage>
        <taxon>Eukaryota</taxon>
        <taxon>Viridiplantae</taxon>
        <taxon>Streptophyta</taxon>
        <taxon>Embryophyta</taxon>
        <taxon>Tracheophyta</taxon>
        <taxon>Spermatophyta</taxon>
        <taxon>Magnoliopsida</taxon>
        <taxon>eudicotyledons</taxon>
        <taxon>Gunneridae</taxon>
        <taxon>Pentapetalae</taxon>
        <taxon>rosids</taxon>
        <taxon>fabids</taxon>
        <taxon>Rosales</taxon>
        <taxon>Rosaceae</taxon>
        <taxon>Rosoideae</taxon>
        <taxon>Rosoideae incertae sedis</taxon>
        <taxon>Rosa</taxon>
    </lineage>
</organism>
<dbReference type="OMA" id="ECYINEN"/>
<feature type="domain" description="Terpene synthase metal-binding" evidence="9">
    <location>
        <begin position="271"/>
        <end position="511"/>
    </location>
</feature>
<evidence type="ECO:0000256" key="2">
    <source>
        <dbReference type="ARBA" id="ARBA00022723"/>
    </source>
</evidence>
<accession>A0A2P6PEQ2</accession>
<evidence type="ECO:0000256" key="5">
    <source>
        <dbReference type="ARBA" id="ARBA00033744"/>
    </source>
</evidence>
<evidence type="ECO:0000256" key="7">
    <source>
        <dbReference type="SAM" id="MobiDB-lite"/>
    </source>
</evidence>
<dbReference type="AlphaFoldDB" id="A0A2P6PEQ2"/>
<comment type="caution">
    <text evidence="10">The sequence shown here is derived from an EMBL/GenBank/DDBJ whole genome shotgun (WGS) entry which is preliminary data.</text>
</comment>
<dbReference type="FunFam" id="1.10.600.10:FF:000007">
    <property type="entry name" value="Isoprene synthase, chloroplastic"/>
    <property type="match status" value="1"/>
</dbReference>
<keyword evidence="4 10" id="KW-0456">Lyase</keyword>
<keyword evidence="2" id="KW-0479">Metal-binding</keyword>
<dbReference type="Gene3D" id="1.10.600.10">
    <property type="entry name" value="Farnesyl Diphosphate Synthase"/>
    <property type="match status" value="1"/>
</dbReference>
<feature type="domain" description="Terpene synthase N-terminal" evidence="8">
    <location>
        <begin position="33"/>
        <end position="212"/>
    </location>
</feature>
<dbReference type="GO" id="GO:0016102">
    <property type="term" value="P:diterpenoid biosynthetic process"/>
    <property type="evidence" value="ECO:0007669"/>
    <property type="project" value="InterPro"/>
</dbReference>
<dbReference type="InterPro" id="IPR008949">
    <property type="entry name" value="Isoprenoid_synthase_dom_sf"/>
</dbReference>
<gene>
    <name evidence="10" type="ORF">RchiOBHm_Chr7g0227831</name>
</gene>
<dbReference type="CDD" id="cd00684">
    <property type="entry name" value="Terpene_cyclase_plant_C1"/>
    <property type="match status" value="1"/>
</dbReference>
<dbReference type="InterPro" id="IPR034741">
    <property type="entry name" value="Terpene_cyclase-like_1_C"/>
</dbReference>
<keyword evidence="3" id="KW-0460">Magnesium</keyword>
<dbReference type="SMR" id="A0A2P6PEQ2"/>
<evidence type="ECO:0000256" key="6">
    <source>
        <dbReference type="SAM" id="Coils"/>
    </source>
</evidence>
<evidence type="ECO:0000259" key="8">
    <source>
        <dbReference type="Pfam" id="PF01397"/>
    </source>
</evidence>
<protein>
    <submittedName>
        <fullName evidence="10">Putative lyase</fullName>
        <ecNumber evidence="10">4.2.3.-</ecNumber>
    </submittedName>
</protein>
<comment type="cofactor">
    <cofactor evidence="1">
        <name>Mg(2+)</name>
        <dbReference type="ChEBI" id="CHEBI:18420"/>
    </cofactor>
</comment>
<feature type="coiled-coil region" evidence="6">
    <location>
        <begin position="41"/>
        <end position="68"/>
    </location>
</feature>
<name>A0A2P6PEQ2_ROSCH</name>
<keyword evidence="6" id="KW-0175">Coiled coil</keyword>
<feature type="region of interest" description="Disordered" evidence="7">
    <location>
        <begin position="1"/>
        <end position="26"/>
    </location>
</feature>
<dbReference type="GO" id="GO:0000287">
    <property type="term" value="F:magnesium ion binding"/>
    <property type="evidence" value="ECO:0007669"/>
    <property type="project" value="InterPro"/>
</dbReference>
<dbReference type="STRING" id="74649.A0A2P6PEQ2"/>
<dbReference type="SUPFAM" id="SSF48576">
    <property type="entry name" value="Terpenoid synthases"/>
    <property type="match status" value="1"/>
</dbReference>
<dbReference type="Proteomes" id="UP000238479">
    <property type="component" value="Chromosome 7"/>
</dbReference>
<dbReference type="EMBL" id="PDCK01000045">
    <property type="protein sequence ID" value="PRQ20407.1"/>
    <property type="molecule type" value="Genomic_DNA"/>
</dbReference>
<dbReference type="SFLD" id="SFLDS00005">
    <property type="entry name" value="Isoprenoid_Synthase_Type_I"/>
    <property type="match status" value="1"/>
</dbReference>
<dbReference type="InterPro" id="IPR005630">
    <property type="entry name" value="Terpene_synthase_metal-bd"/>
</dbReference>
<dbReference type="InterPro" id="IPR050148">
    <property type="entry name" value="Terpene_synthase-like"/>
</dbReference>
<dbReference type="InterPro" id="IPR036965">
    <property type="entry name" value="Terpene_synth_N_sf"/>
</dbReference>
<dbReference type="Pfam" id="PF01397">
    <property type="entry name" value="Terpene_synth"/>
    <property type="match status" value="1"/>
</dbReference>
<evidence type="ECO:0000313" key="10">
    <source>
        <dbReference type="EMBL" id="PRQ20407.1"/>
    </source>
</evidence>
<dbReference type="GO" id="GO:0010333">
    <property type="term" value="F:terpene synthase activity"/>
    <property type="evidence" value="ECO:0007669"/>
    <property type="project" value="InterPro"/>
</dbReference>
<keyword evidence="11" id="KW-1185">Reference proteome</keyword>
<dbReference type="EC" id="4.2.3.-" evidence="10"/>
<dbReference type="Pfam" id="PF03936">
    <property type="entry name" value="Terpene_synth_C"/>
    <property type="match status" value="1"/>
</dbReference>
<dbReference type="Gramene" id="PRQ20407">
    <property type="protein sequence ID" value="PRQ20407"/>
    <property type="gene ID" value="RchiOBHm_Chr7g0227831"/>
</dbReference>
<dbReference type="PANTHER" id="PTHR31225:SF221">
    <property type="entry name" value="(-)-GERMACRENE D SYNTHASE"/>
    <property type="match status" value="1"/>
</dbReference>
<dbReference type="InterPro" id="IPR001906">
    <property type="entry name" value="Terpene_synth_N"/>
</dbReference>
<dbReference type="FunFam" id="1.50.10.130:FF:000001">
    <property type="entry name" value="Isoprene synthase, chloroplastic"/>
    <property type="match status" value="1"/>
</dbReference>
<dbReference type="SFLD" id="SFLDG01019">
    <property type="entry name" value="Terpene_Cyclase_Like_1_C_Termi"/>
    <property type="match status" value="1"/>
</dbReference>
<proteinExistence type="inferred from homology"/>
<dbReference type="Gene3D" id="1.50.10.130">
    <property type="entry name" value="Terpene synthase, N-terminal domain"/>
    <property type="match status" value="1"/>
</dbReference>
<comment type="similarity">
    <text evidence="5">Belongs to the terpene synthase family. Tpsb subfamily.</text>
</comment>
<reference evidence="10 11" key="1">
    <citation type="journal article" date="2018" name="Nat. Genet.">
        <title>The Rosa genome provides new insights in the design of modern roses.</title>
        <authorList>
            <person name="Bendahmane M."/>
        </authorList>
    </citation>
    <scope>NUCLEOTIDE SEQUENCE [LARGE SCALE GENOMIC DNA]</scope>
    <source>
        <strain evidence="11">cv. Old Blush</strain>
    </source>
</reference>
<evidence type="ECO:0000256" key="1">
    <source>
        <dbReference type="ARBA" id="ARBA00001946"/>
    </source>
</evidence>
<dbReference type="SUPFAM" id="SSF48239">
    <property type="entry name" value="Terpenoid cyclases/Protein prenyltransferases"/>
    <property type="match status" value="1"/>
</dbReference>
<evidence type="ECO:0000256" key="4">
    <source>
        <dbReference type="ARBA" id="ARBA00023239"/>
    </source>
</evidence>
<evidence type="ECO:0000313" key="11">
    <source>
        <dbReference type="Proteomes" id="UP000238479"/>
    </source>
</evidence>
<sequence length="571" mass="66022">MSAKLVSTYQAQTPNGRSTPDVNRRSANYSPSIWGDHFLSYASMETASDENEQRVQELKEEVKRMLRMAPTSQELNLIDEIQRLGVSYHFENEIHQMLQKIHNSSYDDQENNDDDELYIIALRFRLLRQQGFEVSCTEMFSKFIDVDGKFKRSLVTDVEGILKLYEATHLRTHGEDILEAALAFTTTHLELAVTAAQGGLSPPLLKRVTHALYQPQWKGYPRLEARRYLSFCQELKSSDINETLLTFAKLDFNQLQRVHQKELSDITRWWKELDFVNKLPFARDRAVESYFWALGVYFEPEYCFGRMTLCKIVAIIVVLDDVYDVHGTHEELELFTEAVERWDISALDLLPADYMKICYQALLDIYADIENELAKEGKLYRIHYARESMKVQVRSWFQEAKWFHEKYTPTLDEYMSAALSTTYFMMATTSFVLMGGDIVTKNSLDWVFTDPKMVKASSTIGRLMDDLQSHKFEQKRGHVASAIECYMKEHCATEEEATIELTKQVNNAWKDMNEGWLISAGAANVPRPLLLRIINLARVIEVIYKHEDGFTHAETGLKDIITSLLVEPVPI</sequence>
<dbReference type="PANTHER" id="PTHR31225">
    <property type="entry name" value="OS04G0344100 PROTEIN-RELATED"/>
    <property type="match status" value="1"/>
</dbReference>
<dbReference type="InterPro" id="IPR008930">
    <property type="entry name" value="Terpenoid_cyclase/PrenylTrfase"/>
</dbReference>
<evidence type="ECO:0000256" key="3">
    <source>
        <dbReference type="ARBA" id="ARBA00022842"/>
    </source>
</evidence>
<evidence type="ECO:0000259" key="9">
    <source>
        <dbReference type="Pfam" id="PF03936"/>
    </source>
</evidence>
<dbReference type="InterPro" id="IPR044814">
    <property type="entry name" value="Terpene_cyclase_plant_C1"/>
</dbReference>